<feature type="domain" description="Glycine zipper 2TM" evidence="4">
    <location>
        <begin position="64"/>
        <end position="104"/>
    </location>
</feature>
<dbReference type="PANTHER" id="PTHR35603">
    <property type="match status" value="1"/>
</dbReference>
<evidence type="ECO:0000256" key="3">
    <source>
        <dbReference type="SAM" id="SignalP"/>
    </source>
</evidence>
<comment type="subcellular location">
    <subcellularLocation>
        <location evidence="1">Membrane</location>
    </subcellularLocation>
</comment>
<dbReference type="Proteomes" id="UP000540787">
    <property type="component" value="Unassembled WGS sequence"/>
</dbReference>
<accession>A0A7W9X2D4</accession>
<dbReference type="PANTHER" id="PTHR35603:SF2">
    <property type="entry name" value="OUTER MEMBRANE LIPOPROTEIN"/>
    <property type="match status" value="1"/>
</dbReference>
<gene>
    <name evidence="5" type="ORF">HD842_003354</name>
</gene>
<dbReference type="EMBL" id="JACHBX010000003">
    <property type="protein sequence ID" value="MBB6135196.1"/>
    <property type="molecule type" value="Genomic_DNA"/>
</dbReference>
<evidence type="ECO:0000256" key="1">
    <source>
        <dbReference type="ARBA" id="ARBA00004370"/>
    </source>
</evidence>
<keyword evidence="3" id="KW-0732">Signal</keyword>
<dbReference type="InterPro" id="IPR051407">
    <property type="entry name" value="Bact_OM_lipoprot/Surf_antigen"/>
</dbReference>
<evidence type="ECO:0000256" key="2">
    <source>
        <dbReference type="ARBA" id="ARBA00023136"/>
    </source>
</evidence>
<dbReference type="Pfam" id="PF05433">
    <property type="entry name" value="Rick_17kDa_Anti"/>
    <property type="match status" value="1"/>
</dbReference>
<evidence type="ECO:0000313" key="5">
    <source>
        <dbReference type="EMBL" id="MBB6135196.1"/>
    </source>
</evidence>
<name>A0A7W9X2D4_9BURK</name>
<proteinExistence type="predicted"/>
<reference evidence="5 6" key="1">
    <citation type="submission" date="2020-08" db="EMBL/GenBank/DDBJ databases">
        <title>The Agave Microbiome: Exploring the role of microbial communities in plant adaptations to desert environments.</title>
        <authorList>
            <person name="Partida-Martinez L.P."/>
        </authorList>
    </citation>
    <scope>NUCLEOTIDE SEQUENCE [LARGE SCALE GENOMIC DNA]</scope>
    <source>
        <strain evidence="5 6">AT3.2</strain>
    </source>
</reference>
<keyword evidence="2" id="KW-0472">Membrane</keyword>
<protein>
    <submittedName>
        <fullName evidence="5">Uncharacterized protein YcfJ</fullName>
    </submittedName>
</protein>
<feature type="chain" id="PRO_5030631227" evidence="3">
    <location>
        <begin position="23"/>
        <end position="181"/>
    </location>
</feature>
<dbReference type="GO" id="GO:0019867">
    <property type="term" value="C:outer membrane"/>
    <property type="evidence" value="ECO:0007669"/>
    <property type="project" value="InterPro"/>
</dbReference>
<keyword evidence="6" id="KW-1185">Reference proteome</keyword>
<comment type="caution">
    <text evidence="5">The sequence shown here is derived from an EMBL/GenBank/DDBJ whole genome shotgun (WGS) entry which is preliminary data.</text>
</comment>
<evidence type="ECO:0000313" key="6">
    <source>
        <dbReference type="Proteomes" id="UP000540787"/>
    </source>
</evidence>
<dbReference type="InterPro" id="IPR008816">
    <property type="entry name" value="Gly_zipper_2TM_dom"/>
</dbReference>
<organism evidence="5 6">
    <name type="scientific">Massilia aurea</name>
    <dbReference type="NCBI Taxonomy" id="373040"/>
    <lineage>
        <taxon>Bacteria</taxon>
        <taxon>Pseudomonadati</taxon>
        <taxon>Pseudomonadota</taxon>
        <taxon>Betaproteobacteria</taxon>
        <taxon>Burkholderiales</taxon>
        <taxon>Oxalobacteraceae</taxon>
        <taxon>Telluria group</taxon>
        <taxon>Massilia</taxon>
    </lineage>
</organism>
<evidence type="ECO:0000259" key="4">
    <source>
        <dbReference type="Pfam" id="PF05433"/>
    </source>
</evidence>
<dbReference type="NCBIfam" id="NF008437">
    <property type="entry name" value="PRK11280.1"/>
    <property type="match status" value="1"/>
</dbReference>
<sequence>MKFQAKLIIAALGVATLPLAQAADFEDFGRVVRVEPRVEQVRTPRQECRTEYVQVPVQQERNAGGTIVGGIAGALLGSQIGGGNGKVAASAAGAIAGAMVGDRVQNNGRQGSSVQEQAVQQCRTVEAIESRTAGYNVTYEYRGQNYTSLMRNDPGNRVRLRVSVQPLDSYDDGQAYSQYQR</sequence>
<dbReference type="RefSeq" id="WP_183555835.1">
    <property type="nucleotide sequence ID" value="NZ_JACHBX010000003.1"/>
</dbReference>
<feature type="signal peptide" evidence="3">
    <location>
        <begin position="1"/>
        <end position="22"/>
    </location>
</feature>
<dbReference type="AlphaFoldDB" id="A0A7W9X2D4"/>